<evidence type="ECO:0000313" key="1">
    <source>
        <dbReference type="EMBL" id="KAB1154247.1"/>
    </source>
</evidence>
<dbReference type="AlphaFoldDB" id="A0A7J5A9M7"/>
<name>A0A7J5A9M7_9FLAO</name>
<evidence type="ECO:0000313" key="2">
    <source>
        <dbReference type="Proteomes" id="UP000467305"/>
    </source>
</evidence>
<keyword evidence="2" id="KW-1185">Reference proteome</keyword>
<dbReference type="PROSITE" id="PS51257">
    <property type="entry name" value="PROKAR_LIPOPROTEIN"/>
    <property type="match status" value="1"/>
</dbReference>
<protein>
    <recommendedName>
        <fullName evidence="3">Lipoprotein</fullName>
    </recommendedName>
</protein>
<dbReference type="EMBL" id="WAAU01000029">
    <property type="protein sequence ID" value="KAB1154247.1"/>
    <property type="molecule type" value="Genomic_DNA"/>
</dbReference>
<accession>A0A7J5A9M7</accession>
<comment type="caution">
    <text evidence="1">The sequence shown here is derived from an EMBL/GenBank/DDBJ whole genome shotgun (WGS) entry which is preliminary data.</text>
</comment>
<organism evidence="1 2">
    <name type="scientific">Tenacibaculum aiptasiae</name>
    <dbReference type="NCBI Taxonomy" id="426481"/>
    <lineage>
        <taxon>Bacteria</taxon>
        <taxon>Pseudomonadati</taxon>
        <taxon>Bacteroidota</taxon>
        <taxon>Flavobacteriia</taxon>
        <taxon>Flavobacteriales</taxon>
        <taxon>Flavobacteriaceae</taxon>
        <taxon>Tenacibaculum</taxon>
    </lineage>
</organism>
<dbReference type="RefSeq" id="WP_150900881.1">
    <property type="nucleotide sequence ID" value="NZ_WAAU01000029.1"/>
</dbReference>
<proteinExistence type="predicted"/>
<reference evidence="1 2" key="1">
    <citation type="submission" date="2019-09" db="EMBL/GenBank/DDBJ databases">
        <authorList>
            <person name="Cao W.R."/>
        </authorList>
    </citation>
    <scope>NUCLEOTIDE SEQUENCE [LARGE SCALE GENOMIC DNA]</scope>
    <source>
        <strain evidence="2">a4</strain>
    </source>
</reference>
<sequence length="126" mass="15172">MKYITIFFCLFLFLGCKYFKGDNCNNTLPIVGVYKNIYDKEASNLLIIKEGGVFEQIYTKENLIKKNKGKWKFSKESCDIYFKNLKLMHKVSPTYLKYFTENGIYRLNTIRFNEDLRDEFDFYRVE</sequence>
<gene>
    <name evidence="1" type="ORF">F7018_14855</name>
</gene>
<dbReference type="Proteomes" id="UP000467305">
    <property type="component" value="Unassembled WGS sequence"/>
</dbReference>
<evidence type="ECO:0008006" key="3">
    <source>
        <dbReference type="Google" id="ProtNLM"/>
    </source>
</evidence>
<dbReference type="OrthoDB" id="1445398at2"/>